<dbReference type="EMBL" id="CAVMJV010000003">
    <property type="protein sequence ID" value="CAK5020932.1"/>
    <property type="molecule type" value="Genomic_DNA"/>
</dbReference>
<gene>
    <name evidence="1" type="ORF">MENTE1834_LOCUS4582</name>
</gene>
<accession>A0ACB0XWZ6</accession>
<proteinExistence type="predicted"/>
<evidence type="ECO:0000313" key="2">
    <source>
        <dbReference type="Proteomes" id="UP001497535"/>
    </source>
</evidence>
<sequence>MFKKFNGIVILFFLLKNYSEGGGSRKRTREEGIGETSGQQIQELKCKWDGCLFLFNNEGDFAKHVKKHAKDSQDWICRWTDCKRNGKPFIQLSDLVKHTVVHTGFKPYVCMHVNDGVHCSKSFSLKGNCDKHHHQFHPGCNEDCCKHILEGQQSNQPHEGQKLPTNVESQRNDNEDLDTTLHL</sequence>
<reference evidence="1" key="1">
    <citation type="submission" date="2023-11" db="EMBL/GenBank/DDBJ databases">
        <authorList>
            <person name="Poullet M."/>
        </authorList>
    </citation>
    <scope>NUCLEOTIDE SEQUENCE</scope>
    <source>
        <strain evidence="1">E1834</strain>
    </source>
</reference>
<protein>
    <submittedName>
        <fullName evidence="1">Uncharacterized protein</fullName>
    </submittedName>
</protein>
<organism evidence="1 2">
    <name type="scientific">Meloidogyne enterolobii</name>
    <name type="common">Root-knot nematode worm</name>
    <name type="synonym">Meloidogyne mayaguensis</name>
    <dbReference type="NCBI Taxonomy" id="390850"/>
    <lineage>
        <taxon>Eukaryota</taxon>
        <taxon>Metazoa</taxon>
        <taxon>Ecdysozoa</taxon>
        <taxon>Nematoda</taxon>
        <taxon>Chromadorea</taxon>
        <taxon>Rhabditida</taxon>
        <taxon>Tylenchina</taxon>
        <taxon>Tylenchomorpha</taxon>
        <taxon>Tylenchoidea</taxon>
        <taxon>Meloidogynidae</taxon>
        <taxon>Meloidogyninae</taxon>
        <taxon>Meloidogyne</taxon>
    </lineage>
</organism>
<comment type="caution">
    <text evidence="1">The sequence shown here is derived from an EMBL/GenBank/DDBJ whole genome shotgun (WGS) entry which is preliminary data.</text>
</comment>
<keyword evidence="2" id="KW-1185">Reference proteome</keyword>
<name>A0ACB0XWZ6_MELEN</name>
<evidence type="ECO:0000313" key="1">
    <source>
        <dbReference type="EMBL" id="CAK5020932.1"/>
    </source>
</evidence>
<dbReference type="Proteomes" id="UP001497535">
    <property type="component" value="Unassembled WGS sequence"/>
</dbReference>